<accession>A0ABU7GFK4</accession>
<dbReference type="PROSITE" id="PS50045">
    <property type="entry name" value="SIGMA54_INTERACT_4"/>
    <property type="match status" value="1"/>
</dbReference>
<name>A0ABU7GFK4_9SPHN</name>
<evidence type="ECO:0000256" key="2">
    <source>
        <dbReference type="ARBA" id="ARBA00022840"/>
    </source>
</evidence>
<evidence type="ECO:0000259" key="9">
    <source>
        <dbReference type="PROSITE" id="PS50045"/>
    </source>
</evidence>
<dbReference type="InterPro" id="IPR002197">
    <property type="entry name" value="HTH_Fis"/>
</dbReference>
<dbReference type="Proteomes" id="UP001343492">
    <property type="component" value="Unassembled WGS sequence"/>
</dbReference>
<dbReference type="Pfam" id="PF00158">
    <property type="entry name" value="Sigma54_activat"/>
    <property type="match status" value="1"/>
</dbReference>
<dbReference type="InterPro" id="IPR003593">
    <property type="entry name" value="AAA+_ATPase"/>
</dbReference>
<dbReference type="SMART" id="SM00448">
    <property type="entry name" value="REC"/>
    <property type="match status" value="1"/>
</dbReference>
<dbReference type="SMART" id="SM00382">
    <property type="entry name" value="AAA"/>
    <property type="match status" value="1"/>
</dbReference>
<keyword evidence="6" id="KW-0010">Activator</keyword>
<dbReference type="Pfam" id="PF02954">
    <property type="entry name" value="HTH_8"/>
    <property type="match status" value="1"/>
</dbReference>
<keyword evidence="7" id="KW-0804">Transcription</keyword>
<dbReference type="Gene3D" id="1.10.8.60">
    <property type="match status" value="1"/>
</dbReference>
<dbReference type="InterPro" id="IPR027417">
    <property type="entry name" value="P-loop_NTPase"/>
</dbReference>
<gene>
    <name evidence="11" type="primary">prsR</name>
    <name evidence="11" type="ORF">VRS74_09245</name>
</gene>
<dbReference type="PROSITE" id="PS00676">
    <property type="entry name" value="SIGMA54_INTERACT_2"/>
    <property type="match status" value="1"/>
</dbReference>
<dbReference type="EMBL" id="JAZDQV010000008">
    <property type="protein sequence ID" value="MEE1877865.1"/>
    <property type="molecule type" value="Genomic_DNA"/>
</dbReference>
<evidence type="ECO:0000256" key="4">
    <source>
        <dbReference type="ARBA" id="ARBA00023015"/>
    </source>
</evidence>
<dbReference type="Pfam" id="PF00072">
    <property type="entry name" value="Response_reg"/>
    <property type="match status" value="1"/>
</dbReference>
<evidence type="ECO:0000313" key="12">
    <source>
        <dbReference type="Proteomes" id="UP001343492"/>
    </source>
</evidence>
<evidence type="ECO:0000256" key="5">
    <source>
        <dbReference type="ARBA" id="ARBA00023125"/>
    </source>
</evidence>
<comment type="caution">
    <text evidence="11">The sequence shown here is derived from an EMBL/GenBank/DDBJ whole genome shotgun (WGS) entry which is preliminary data.</text>
</comment>
<dbReference type="InterPro" id="IPR025943">
    <property type="entry name" value="Sigma_54_int_dom_ATP-bd_2"/>
</dbReference>
<feature type="modified residue" description="4-aspartylphosphate" evidence="8">
    <location>
        <position position="54"/>
    </location>
</feature>
<dbReference type="InterPro" id="IPR025944">
    <property type="entry name" value="Sigma_54_int_dom_CS"/>
</dbReference>
<dbReference type="PRINTS" id="PR01590">
    <property type="entry name" value="HTHFIS"/>
</dbReference>
<dbReference type="Gene3D" id="1.10.10.60">
    <property type="entry name" value="Homeodomain-like"/>
    <property type="match status" value="1"/>
</dbReference>
<dbReference type="RefSeq" id="WP_354144969.1">
    <property type="nucleotide sequence ID" value="NZ_JAZDQV010000008.1"/>
</dbReference>
<dbReference type="PROSITE" id="PS50110">
    <property type="entry name" value="RESPONSE_REGULATORY"/>
    <property type="match status" value="1"/>
</dbReference>
<sequence length="454" mass="49701">MADRKPALLVVEDDEGLQAQLKWAYDDFEVVQATDREGAIAALRQVEPAVVTLDLGLPPDPDGTSEGFAVLDAIMELKPDTKVIVASGHGARESALNAIERGAYDFYQKPVDIEALGLIVRRAFNLHQIEQENRRLKDRSGDDNRVLGGLITAAPEMVKVARTIERVAKTNVSVMLLGASGTGKELLAKGLHESSDRARGPFIAINCAAIPENLLESELFGHEKGAFTGAVKTTEGKIENAAGGTLFLDEVGDIPLSLQVKLLRFLQERTIERLGGRKVIEVDTRIVCATHQDLEAMCAQGTFREDLFYRLAEIVVKVPTLAERHGDATLLAKAFLKRFANEMNPQVSGFAPDALAAIDEWHWPGNVRELENRVKRAVIMADGKLVGAGDLDLQENGEDRDDVLNLKSAREDADRRVIRHALARSEGNISSTAKMLGISRPTLYDLLRQYGLQA</sequence>
<dbReference type="InterPro" id="IPR058031">
    <property type="entry name" value="AAA_lid_NorR"/>
</dbReference>
<dbReference type="PANTHER" id="PTHR32071:SF113">
    <property type="entry name" value="ALGINATE BIOSYNTHESIS TRANSCRIPTIONAL REGULATORY PROTEIN ALGB"/>
    <property type="match status" value="1"/>
</dbReference>
<feature type="domain" description="Response regulatory" evidence="10">
    <location>
        <begin position="7"/>
        <end position="124"/>
    </location>
</feature>
<feature type="domain" description="Sigma-54 factor interaction" evidence="9">
    <location>
        <begin position="150"/>
        <end position="379"/>
    </location>
</feature>
<dbReference type="PANTHER" id="PTHR32071">
    <property type="entry name" value="TRANSCRIPTIONAL REGULATORY PROTEIN"/>
    <property type="match status" value="1"/>
</dbReference>
<dbReference type="PROSITE" id="PS00688">
    <property type="entry name" value="SIGMA54_INTERACT_3"/>
    <property type="match status" value="1"/>
</dbReference>
<organism evidence="11 12">
    <name type="scientific">Altererythrobacter litoralis</name>
    <dbReference type="NCBI Taxonomy" id="3113904"/>
    <lineage>
        <taxon>Bacteria</taxon>
        <taxon>Pseudomonadati</taxon>
        <taxon>Pseudomonadota</taxon>
        <taxon>Alphaproteobacteria</taxon>
        <taxon>Sphingomonadales</taxon>
        <taxon>Erythrobacteraceae</taxon>
        <taxon>Altererythrobacter</taxon>
    </lineage>
</organism>
<evidence type="ECO:0000256" key="6">
    <source>
        <dbReference type="ARBA" id="ARBA00023159"/>
    </source>
</evidence>
<dbReference type="InterPro" id="IPR002078">
    <property type="entry name" value="Sigma_54_int"/>
</dbReference>
<dbReference type="SUPFAM" id="SSF46689">
    <property type="entry name" value="Homeodomain-like"/>
    <property type="match status" value="1"/>
</dbReference>
<dbReference type="InterPro" id="IPR001789">
    <property type="entry name" value="Sig_transdc_resp-reg_receiver"/>
</dbReference>
<evidence type="ECO:0000256" key="3">
    <source>
        <dbReference type="ARBA" id="ARBA00023012"/>
    </source>
</evidence>
<keyword evidence="8" id="KW-0597">Phosphoprotein</keyword>
<dbReference type="Pfam" id="PF25601">
    <property type="entry name" value="AAA_lid_14"/>
    <property type="match status" value="1"/>
</dbReference>
<dbReference type="CDD" id="cd00009">
    <property type="entry name" value="AAA"/>
    <property type="match status" value="1"/>
</dbReference>
<dbReference type="SUPFAM" id="SSF52172">
    <property type="entry name" value="CheY-like"/>
    <property type="match status" value="1"/>
</dbReference>
<dbReference type="Gene3D" id="3.40.50.2300">
    <property type="match status" value="1"/>
</dbReference>
<keyword evidence="12" id="KW-1185">Reference proteome</keyword>
<protein>
    <submittedName>
        <fullName evidence="11">PEP-CTERM-box response regulator transcription factor</fullName>
    </submittedName>
</protein>
<evidence type="ECO:0000313" key="11">
    <source>
        <dbReference type="EMBL" id="MEE1877865.1"/>
    </source>
</evidence>
<dbReference type="SUPFAM" id="SSF52540">
    <property type="entry name" value="P-loop containing nucleoside triphosphate hydrolases"/>
    <property type="match status" value="1"/>
</dbReference>
<proteinExistence type="predicted"/>
<evidence type="ECO:0000256" key="8">
    <source>
        <dbReference type="PROSITE-ProRule" id="PRU00169"/>
    </source>
</evidence>
<dbReference type="Gene3D" id="3.40.50.300">
    <property type="entry name" value="P-loop containing nucleotide triphosphate hydrolases"/>
    <property type="match status" value="1"/>
</dbReference>
<dbReference type="InterPro" id="IPR009057">
    <property type="entry name" value="Homeodomain-like_sf"/>
</dbReference>
<evidence type="ECO:0000256" key="7">
    <source>
        <dbReference type="ARBA" id="ARBA00023163"/>
    </source>
</evidence>
<reference evidence="11 12" key="1">
    <citation type="submission" date="2024-01" db="EMBL/GenBank/DDBJ databases">
        <title>The genome sequence of Erythrobacteraceae sp. strain 1XM1-14.</title>
        <authorList>
            <person name="Liu Y."/>
        </authorList>
    </citation>
    <scope>NUCLEOTIDE SEQUENCE [LARGE SCALE GENOMIC DNA]</scope>
    <source>
        <strain evidence="11 12">1XM1-14</strain>
    </source>
</reference>
<evidence type="ECO:0000259" key="10">
    <source>
        <dbReference type="PROSITE" id="PS50110"/>
    </source>
</evidence>
<keyword evidence="1" id="KW-0547">Nucleotide-binding</keyword>
<dbReference type="NCBIfam" id="TIGR02915">
    <property type="entry name" value="PEP_resp_reg"/>
    <property type="match status" value="1"/>
</dbReference>
<keyword evidence="5" id="KW-0238">DNA-binding</keyword>
<keyword evidence="3" id="KW-0902">Two-component regulatory system</keyword>
<dbReference type="InterPro" id="IPR014264">
    <property type="entry name" value="PEP-CTERM_resp_reg"/>
</dbReference>
<keyword evidence="2" id="KW-0067">ATP-binding</keyword>
<dbReference type="InterPro" id="IPR011006">
    <property type="entry name" value="CheY-like_superfamily"/>
</dbReference>
<keyword evidence="4" id="KW-0805">Transcription regulation</keyword>
<evidence type="ECO:0000256" key="1">
    <source>
        <dbReference type="ARBA" id="ARBA00022741"/>
    </source>
</evidence>